<dbReference type="PANTHER" id="PTHR43273">
    <property type="entry name" value="ANAEROBIC SULFATASE-MATURATING ENZYME HOMOLOG ASLB-RELATED"/>
    <property type="match status" value="1"/>
</dbReference>
<gene>
    <name evidence="1" type="ORF">F0L74_19470</name>
</gene>
<dbReference type="AlphaFoldDB" id="A0A5B2VFR7"/>
<organism evidence="1 2">
    <name type="scientific">Chitinophaga agrisoli</name>
    <dbReference type="NCBI Taxonomy" id="2607653"/>
    <lineage>
        <taxon>Bacteria</taxon>
        <taxon>Pseudomonadati</taxon>
        <taxon>Bacteroidota</taxon>
        <taxon>Chitinophagia</taxon>
        <taxon>Chitinophagales</taxon>
        <taxon>Chitinophagaceae</taxon>
        <taxon>Chitinophaga</taxon>
    </lineage>
</organism>
<dbReference type="InterPro" id="IPR058240">
    <property type="entry name" value="rSAM_sf"/>
</dbReference>
<proteinExistence type="predicted"/>
<protein>
    <submittedName>
        <fullName evidence="1">Radical SAM protein</fullName>
    </submittedName>
</protein>
<reference evidence="1 2" key="2">
    <citation type="submission" date="2019-09" db="EMBL/GenBank/DDBJ databases">
        <authorList>
            <person name="Jin C."/>
        </authorList>
    </citation>
    <scope>NUCLEOTIDE SEQUENCE [LARGE SCALE GENOMIC DNA]</scope>
    <source>
        <strain evidence="1 2">BN140078</strain>
    </source>
</reference>
<sequence>MTLSILYRGPLSSCNYSCGYCPFAKTKDSRKTLEADAASLMRFVEFVRQHTHIRFKILFTPWGEALIRKHYQEAMVNLSLLPNVEKVAVQTNLSCQLGWLKKADTEKIALWTTYHPNETDRAAFLEKCRKLDEMQVAYSVGVVGFKDVITEIQELRALLPVGKYLWVNALKKQADYYTAEETATLMGIDPYVANNMIYHESYGKACKTGHTVISVDGEGNMYRCHFIKEKIGNIYEADFTANLFPRNCTNKTCGCHIGYVHLEDLQLYDLYQGRELERIAMR</sequence>
<dbReference type="InterPro" id="IPR013785">
    <property type="entry name" value="Aldolase_TIM"/>
</dbReference>
<dbReference type="PANTHER" id="PTHR43273:SF3">
    <property type="entry name" value="ANAEROBIC SULFATASE-MATURATING ENZYME HOMOLOG ASLB-RELATED"/>
    <property type="match status" value="1"/>
</dbReference>
<dbReference type="NCBIfam" id="NF038073">
    <property type="entry name" value="rSAM_STM4011"/>
    <property type="match status" value="1"/>
</dbReference>
<name>A0A5B2VFR7_9BACT</name>
<accession>A0A5B2VFR7</accession>
<dbReference type="SUPFAM" id="SSF102114">
    <property type="entry name" value="Radical SAM enzymes"/>
    <property type="match status" value="1"/>
</dbReference>
<dbReference type="RefSeq" id="WP_149839595.1">
    <property type="nucleotide sequence ID" value="NZ_VUOC01000004.1"/>
</dbReference>
<evidence type="ECO:0000313" key="2">
    <source>
        <dbReference type="Proteomes" id="UP000324611"/>
    </source>
</evidence>
<dbReference type="EMBL" id="VUOC01000004">
    <property type="protein sequence ID" value="KAA2238413.1"/>
    <property type="molecule type" value="Genomic_DNA"/>
</dbReference>
<dbReference type="Gene3D" id="3.20.20.70">
    <property type="entry name" value="Aldolase class I"/>
    <property type="match status" value="1"/>
</dbReference>
<dbReference type="GO" id="GO:0016491">
    <property type="term" value="F:oxidoreductase activity"/>
    <property type="evidence" value="ECO:0007669"/>
    <property type="project" value="InterPro"/>
</dbReference>
<evidence type="ECO:0000313" key="1">
    <source>
        <dbReference type="EMBL" id="KAA2238413.1"/>
    </source>
</evidence>
<dbReference type="InterPro" id="IPR047771">
    <property type="entry name" value="Radical_SAM_STM4011-like"/>
</dbReference>
<dbReference type="InterPro" id="IPR023867">
    <property type="entry name" value="Sulphatase_maturase_rSAM"/>
</dbReference>
<dbReference type="Proteomes" id="UP000324611">
    <property type="component" value="Unassembled WGS sequence"/>
</dbReference>
<keyword evidence="2" id="KW-1185">Reference proteome</keyword>
<reference evidence="1 2" key="1">
    <citation type="submission" date="2019-09" db="EMBL/GenBank/DDBJ databases">
        <title>Chitinophaga ginsengihumi sp. nov., isolated from soil of ginseng rhizosphere.</title>
        <authorList>
            <person name="Lee J."/>
        </authorList>
    </citation>
    <scope>NUCLEOTIDE SEQUENCE [LARGE SCALE GENOMIC DNA]</scope>
    <source>
        <strain evidence="1 2">BN140078</strain>
    </source>
</reference>
<comment type="caution">
    <text evidence="1">The sequence shown here is derived from an EMBL/GenBank/DDBJ whole genome shotgun (WGS) entry which is preliminary data.</text>
</comment>